<dbReference type="SMART" id="SM00487">
    <property type="entry name" value="DEXDc"/>
    <property type="match status" value="1"/>
</dbReference>
<dbReference type="EMBL" id="DQVW01000018">
    <property type="protein sequence ID" value="HIQ32118.1"/>
    <property type="molecule type" value="Genomic_DNA"/>
</dbReference>
<accession>A0A833EBK7</accession>
<dbReference type="PANTHER" id="PTHR45766:SF6">
    <property type="entry name" value="SWI_SNF-RELATED MATRIX-ASSOCIATED ACTIN-DEPENDENT REGULATOR OF CHROMATIN SUBFAMILY A-LIKE PROTEIN 1"/>
    <property type="match status" value="1"/>
</dbReference>
<dbReference type="InterPro" id="IPR014001">
    <property type="entry name" value="Helicase_ATP-bd"/>
</dbReference>
<evidence type="ECO:0000256" key="1">
    <source>
        <dbReference type="ARBA" id="ARBA00022801"/>
    </source>
</evidence>
<dbReference type="InterPro" id="IPR049730">
    <property type="entry name" value="SNF2/RAD54-like_C"/>
</dbReference>
<feature type="domain" description="Helicase C-terminal" evidence="3">
    <location>
        <begin position="615"/>
        <end position="765"/>
    </location>
</feature>
<dbReference type="GO" id="GO:0120545">
    <property type="term" value="F:nucleic acid conformation isomerase activity"/>
    <property type="evidence" value="ECO:0007669"/>
    <property type="project" value="UniProtKB-ARBA"/>
</dbReference>
<evidence type="ECO:0000313" key="4">
    <source>
        <dbReference type="EMBL" id="HIQ32118.1"/>
    </source>
</evidence>
<dbReference type="SMART" id="SM00490">
    <property type="entry name" value="HELICc"/>
    <property type="match status" value="1"/>
</dbReference>
<dbReference type="PROSITE" id="PS51192">
    <property type="entry name" value="HELICASE_ATP_BIND_1"/>
    <property type="match status" value="1"/>
</dbReference>
<keyword evidence="4" id="KW-0540">Nuclease</keyword>
<dbReference type="AlphaFoldDB" id="A0A833EBK7"/>
<dbReference type="InterPro" id="IPR027417">
    <property type="entry name" value="P-loop_NTPase"/>
</dbReference>
<dbReference type="Gene3D" id="3.40.50.300">
    <property type="entry name" value="P-loop containing nucleotide triphosphate hydrolases"/>
    <property type="match status" value="2"/>
</dbReference>
<sequence>MRGYIVDNLAGIFPREKSVLDLFRERINRAIEKDQEISFKIAVGFFFFEGFQKLYPELKRLYERGLLKEFKLVMGPETRKTTKEVLEALKSDGAVLNSETFNFLRELYNSGRFDFRVFLDRNFHIKLYLFEIGDEIEIWAGSANLTRGGLERNIELIVPVSALTFEDRDLYREFFEEIWKRSTDRVEDLKVIDVIGKASISETIYLHPRDFIANLIRILNKGYLVKNISADLSYLAEFQHMSYYLCIDKLNRYGGCILANSFGLGKTDVGCMVAKYYRELGKRVLIIHPPVLREHWKRTLEKVGLKEGDVELLSRGKLQKGDFDYERYAGVDLIVVDEAHHFRVSRPKSNRRGNLENIVKVNPESHVLLITATPINISLLDFIDLVKLFVKGRYKERFESEGILAKIREVERDIKKGTITQETIKKLNELIKVFSVRIEWPDLPLYFKEDLKKIAGVEDIEEPDVVPVNYRYDEEIAGKIFDEVIPFLSQVNYEYTKLWEGVYREDKNLIWWYKWRLYKRLESSIMAFRVSLENFYRRNRFLLAFLRKVAVNPGYWEDTTLFSKSRLKNIKNTFLSLPDSKREEVLKRIEEDIDTSRRMLDSIEGIENLEERDEKIAKLLEILEREKKPTIVFSESKDTVIYIGKRLERHGKFKFKVIYGGEDSSNKKERVEREFNEGKFDILVTTDVLSEGVNLPRADVVINFDLPYNPVRLIQRAGRAIRINNPKKITIYNFVPDERIDKELELCERLAERIEVIISTIGLDFLIWAMEEGKLKEISEKNRRRTVELIREYKCMLASKDPLELGMRLPPTLSKEDRALRDFIKFWNISEETVESRARTYGKPIFTSLKRVGRERYFVVFKYRGSIYTLGDLTFSDKLAEGKISREELEEIKSLVAEKCLEMDREFLKISYRDRDRITREIERILEGMERLKKIFRDVDISTLPRGEKEDILKALKKIEKTPPWRREGEIRKLESKVEQLKSRGHQRVLDEPEILAILKYT</sequence>
<dbReference type="GO" id="GO:0140097">
    <property type="term" value="F:catalytic activity, acting on DNA"/>
    <property type="evidence" value="ECO:0007669"/>
    <property type="project" value="UniProtKB-ARBA"/>
</dbReference>
<keyword evidence="1" id="KW-0378">Hydrolase</keyword>
<evidence type="ECO:0000313" key="5">
    <source>
        <dbReference type="Proteomes" id="UP000623215"/>
    </source>
</evidence>
<dbReference type="Gene3D" id="3.30.870.10">
    <property type="entry name" value="Endonuclease Chain A"/>
    <property type="match status" value="1"/>
</dbReference>
<dbReference type="SUPFAM" id="SSF52540">
    <property type="entry name" value="P-loop containing nucleoside triphosphate hydrolases"/>
    <property type="match status" value="1"/>
</dbReference>
<organism evidence="4 5">
    <name type="scientific">Methanothermococcus okinawensis</name>
    <dbReference type="NCBI Taxonomy" id="155863"/>
    <lineage>
        <taxon>Archaea</taxon>
        <taxon>Methanobacteriati</taxon>
        <taxon>Methanobacteriota</taxon>
        <taxon>Methanomada group</taxon>
        <taxon>Methanococci</taxon>
        <taxon>Methanococcales</taxon>
        <taxon>Methanococcaceae</taxon>
        <taxon>Methanothermococcus</taxon>
    </lineage>
</organism>
<evidence type="ECO:0000259" key="3">
    <source>
        <dbReference type="PROSITE" id="PS51194"/>
    </source>
</evidence>
<dbReference type="GO" id="GO:0004519">
    <property type="term" value="F:endonuclease activity"/>
    <property type="evidence" value="ECO:0007669"/>
    <property type="project" value="UniProtKB-KW"/>
</dbReference>
<dbReference type="GO" id="GO:0016787">
    <property type="term" value="F:hydrolase activity"/>
    <property type="evidence" value="ECO:0007669"/>
    <property type="project" value="UniProtKB-KW"/>
</dbReference>
<comment type="caution">
    <text evidence="4">The sequence shown here is derived from an EMBL/GenBank/DDBJ whole genome shotgun (WGS) entry which is preliminary data.</text>
</comment>
<name>A0A833EBK7_9EURY</name>
<proteinExistence type="predicted"/>
<protein>
    <submittedName>
        <fullName evidence="4">NgoFVII family restriction endonuclease</fullName>
    </submittedName>
</protein>
<dbReference type="PROSITE" id="PS51194">
    <property type="entry name" value="HELICASE_CTER"/>
    <property type="match status" value="1"/>
</dbReference>
<keyword evidence="4" id="KW-0255">Endonuclease</keyword>
<gene>
    <name evidence="4" type="ORF">EYH55_01365</name>
</gene>
<dbReference type="InterPro" id="IPR001650">
    <property type="entry name" value="Helicase_C-like"/>
</dbReference>
<dbReference type="PANTHER" id="PTHR45766">
    <property type="entry name" value="DNA ANNEALING HELICASE AND ENDONUCLEASE ZRANB3 FAMILY MEMBER"/>
    <property type="match status" value="1"/>
</dbReference>
<evidence type="ECO:0000259" key="2">
    <source>
        <dbReference type="PROSITE" id="PS51192"/>
    </source>
</evidence>
<dbReference type="Pfam" id="PF00271">
    <property type="entry name" value="Helicase_C"/>
    <property type="match status" value="1"/>
</dbReference>
<dbReference type="SUPFAM" id="SSF56024">
    <property type="entry name" value="Phospholipase D/nuclease"/>
    <property type="match status" value="1"/>
</dbReference>
<feature type="domain" description="Helicase ATP-binding" evidence="2">
    <location>
        <begin position="247"/>
        <end position="392"/>
    </location>
</feature>
<dbReference type="Proteomes" id="UP000623215">
    <property type="component" value="Unassembled WGS sequence"/>
</dbReference>
<reference evidence="4" key="1">
    <citation type="journal article" date="2020" name="ISME J.">
        <title>Gammaproteobacteria mediating utilization of methyl-, sulfur- and petroleum organic compounds in deep ocean hydrothermal plumes.</title>
        <authorList>
            <person name="Zhou Z."/>
            <person name="Liu Y."/>
            <person name="Pan J."/>
            <person name="Cron B.R."/>
            <person name="Toner B.M."/>
            <person name="Anantharaman K."/>
            <person name="Breier J.A."/>
            <person name="Dick G.J."/>
            <person name="Li M."/>
        </authorList>
    </citation>
    <scope>NUCLEOTIDE SEQUENCE</scope>
    <source>
        <strain evidence="4">SZUA-1534</strain>
    </source>
</reference>
<dbReference type="CDD" id="cd18793">
    <property type="entry name" value="SF2_C_SNF"/>
    <property type="match status" value="1"/>
</dbReference>